<evidence type="ECO:0000256" key="5">
    <source>
        <dbReference type="ARBA" id="ARBA00022519"/>
    </source>
</evidence>
<evidence type="ECO:0000256" key="7">
    <source>
        <dbReference type="ARBA" id="ARBA00022840"/>
    </source>
</evidence>
<dbReference type="Pfam" id="PF00005">
    <property type="entry name" value="ABC_tran"/>
    <property type="match status" value="1"/>
</dbReference>
<dbReference type="InterPro" id="IPR013563">
    <property type="entry name" value="Oligopep_ABC_C"/>
</dbReference>
<evidence type="ECO:0000313" key="11">
    <source>
        <dbReference type="EMBL" id="GAS87729.1"/>
    </source>
</evidence>
<evidence type="ECO:0000256" key="4">
    <source>
        <dbReference type="ARBA" id="ARBA00022475"/>
    </source>
</evidence>
<keyword evidence="9" id="KW-0472">Membrane</keyword>
<comment type="subcellular location">
    <subcellularLocation>
        <location evidence="1">Cell membrane</location>
        <topology evidence="1">Peripheral membrane protein</topology>
    </subcellularLocation>
</comment>
<evidence type="ECO:0000256" key="6">
    <source>
        <dbReference type="ARBA" id="ARBA00022741"/>
    </source>
</evidence>
<evidence type="ECO:0000256" key="2">
    <source>
        <dbReference type="ARBA" id="ARBA00005417"/>
    </source>
</evidence>
<keyword evidence="6" id="KW-0547">Nucleotide-binding</keyword>
<comment type="similarity">
    <text evidence="2">Belongs to the ABC transporter superfamily.</text>
</comment>
<dbReference type="InterPro" id="IPR003593">
    <property type="entry name" value="AAA+_ATPase"/>
</dbReference>
<dbReference type="EMBL" id="BCSX01000019">
    <property type="protein sequence ID" value="GAS87729.1"/>
    <property type="molecule type" value="Genomic_DNA"/>
</dbReference>
<gene>
    <name evidence="11" type="ORF">RMCB_1825</name>
</gene>
<dbReference type="RefSeq" id="WP_062828507.1">
    <property type="nucleotide sequence ID" value="NZ_BCSX01000019.1"/>
</dbReference>
<dbReference type="InterPro" id="IPR027417">
    <property type="entry name" value="P-loop_NTPase"/>
</dbReference>
<evidence type="ECO:0000313" key="12">
    <source>
        <dbReference type="Proteomes" id="UP000069620"/>
    </source>
</evidence>
<feature type="domain" description="ABC transporter" evidence="10">
    <location>
        <begin position="6"/>
        <end position="253"/>
    </location>
</feature>
<dbReference type="PROSITE" id="PS50893">
    <property type="entry name" value="ABC_TRANSPORTER_2"/>
    <property type="match status" value="1"/>
</dbReference>
<proteinExistence type="inferred from homology"/>
<evidence type="ECO:0000259" key="10">
    <source>
        <dbReference type="PROSITE" id="PS50893"/>
    </source>
</evidence>
<keyword evidence="5" id="KW-0997">Cell inner membrane</keyword>
<dbReference type="OrthoDB" id="8036461at2"/>
<dbReference type="STRING" id="146020.RMCB_1825"/>
<sequence>MSESLLTVDGLTVHLPSAARPVIADVSFALAPGECLGVVGESGSGKSVTARSILGIPPAGMSASGTIQFGSHTYDVTDAETMRRWRSKHVGVIFQDPASVMDPTRTVGDYLTEVLVYERRMRRTEALLKAAEMLTSMGLNDPRALLDRYPHEFSGGQLQRICIAAALLPNPDLLIADEPTTALDNTTQALVIDLLDRARRERQVSTVFITHNLELALAFCDRIAVAYAGRIVEIGDTRTVERGGRHPYTNALLRCQPDVSRRHETLPVIAGQPPTLAQPLTGCVFRERCPRATDVCVELPAWTAEDERLGYACVHPMTPGTTPSGVHDAA</sequence>
<keyword evidence="4" id="KW-1003">Cell membrane</keyword>
<dbReference type="SMART" id="SM00382">
    <property type="entry name" value="AAA"/>
    <property type="match status" value="1"/>
</dbReference>
<dbReference type="NCBIfam" id="TIGR01727">
    <property type="entry name" value="oligo_HPY"/>
    <property type="match status" value="1"/>
</dbReference>
<dbReference type="SUPFAM" id="SSF52540">
    <property type="entry name" value="P-loop containing nucleoside triphosphate hydrolases"/>
    <property type="match status" value="1"/>
</dbReference>
<reference evidence="12" key="1">
    <citation type="journal article" date="2016" name="Genome Announc.">
        <title>Draft Genome Sequences of Five Rapidly Growing Mycobacterium Species, M. thermoresistibile, M. fortuitum subsp. acetamidolyticum, M. canariasense, M. brisbanense, and M. novocastrense.</title>
        <authorList>
            <person name="Katahira K."/>
            <person name="Ogura Y."/>
            <person name="Gotoh Y."/>
            <person name="Hayashi T."/>
        </authorList>
    </citation>
    <scope>NUCLEOTIDE SEQUENCE [LARGE SCALE GENOMIC DNA]</scope>
    <source>
        <strain evidence="12">JCM15654</strain>
    </source>
</reference>
<dbReference type="InterPro" id="IPR003439">
    <property type="entry name" value="ABC_transporter-like_ATP-bd"/>
</dbReference>
<dbReference type="GO" id="GO:0005524">
    <property type="term" value="F:ATP binding"/>
    <property type="evidence" value="ECO:0007669"/>
    <property type="project" value="UniProtKB-KW"/>
</dbReference>
<dbReference type="Pfam" id="PF08352">
    <property type="entry name" value="oligo_HPY"/>
    <property type="match status" value="1"/>
</dbReference>
<protein>
    <submittedName>
        <fullName evidence="11">Oligopeptide transport ATP-binding protein OppD</fullName>
    </submittedName>
</protein>
<evidence type="ECO:0000256" key="9">
    <source>
        <dbReference type="ARBA" id="ARBA00023136"/>
    </source>
</evidence>
<dbReference type="PROSITE" id="PS00211">
    <property type="entry name" value="ABC_TRANSPORTER_1"/>
    <property type="match status" value="1"/>
</dbReference>
<organism evidence="11 12">
    <name type="scientific">Mycolicibacterium brisbanense</name>
    <dbReference type="NCBI Taxonomy" id="146020"/>
    <lineage>
        <taxon>Bacteria</taxon>
        <taxon>Bacillati</taxon>
        <taxon>Actinomycetota</taxon>
        <taxon>Actinomycetes</taxon>
        <taxon>Mycobacteriales</taxon>
        <taxon>Mycobacteriaceae</taxon>
        <taxon>Mycolicibacterium</taxon>
    </lineage>
</organism>
<evidence type="ECO:0000256" key="1">
    <source>
        <dbReference type="ARBA" id="ARBA00004202"/>
    </source>
</evidence>
<dbReference type="PANTHER" id="PTHR43297">
    <property type="entry name" value="OLIGOPEPTIDE TRANSPORT ATP-BINDING PROTEIN APPD"/>
    <property type="match status" value="1"/>
</dbReference>
<name>A0A100VXB3_9MYCO</name>
<dbReference type="PANTHER" id="PTHR43297:SF14">
    <property type="entry name" value="ATPASE AAA-TYPE CORE DOMAIN-CONTAINING PROTEIN"/>
    <property type="match status" value="1"/>
</dbReference>
<dbReference type="GO" id="GO:0005886">
    <property type="term" value="C:plasma membrane"/>
    <property type="evidence" value="ECO:0007669"/>
    <property type="project" value="UniProtKB-SubCell"/>
</dbReference>
<dbReference type="InterPro" id="IPR050388">
    <property type="entry name" value="ABC_Ni/Peptide_Import"/>
</dbReference>
<comment type="caution">
    <text evidence="11">The sequence shown here is derived from an EMBL/GenBank/DDBJ whole genome shotgun (WGS) entry which is preliminary data.</text>
</comment>
<dbReference type="InterPro" id="IPR017871">
    <property type="entry name" value="ABC_transporter-like_CS"/>
</dbReference>
<evidence type="ECO:0000256" key="8">
    <source>
        <dbReference type="ARBA" id="ARBA00022967"/>
    </source>
</evidence>
<dbReference type="Gene3D" id="3.40.50.300">
    <property type="entry name" value="P-loop containing nucleotide triphosphate hydrolases"/>
    <property type="match status" value="1"/>
</dbReference>
<reference evidence="12" key="2">
    <citation type="submission" date="2016-02" db="EMBL/GenBank/DDBJ databases">
        <title>Draft genome sequence of five rapidly growing Mycobacterium species.</title>
        <authorList>
            <person name="Katahira K."/>
            <person name="Gotou Y."/>
            <person name="Iida K."/>
            <person name="Ogura Y."/>
            <person name="Hayashi T."/>
        </authorList>
    </citation>
    <scope>NUCLEOTIDE SEQUENCE [LARGE SCALE GENOMIC DNA]</scope>
    <source>
        <strain evidence="12">JCM15654</strain>
    </source>
</reference>
<dbReference type="Proteomes" id="UP000069620">
    <property type="component" value="Unassembled WGS sequence"/>
</dbReference>
<keyword evidence="3" id="KW-0813">Transport</keyword>
<dbReference type="CDD" id="cd03257">
    <property type="entry name" value="ABC_NikE_OppD_transporters"/>
    <property type="match status" value="1"/>
</dbReference>
<keyword evidence="8" id="KW-1278">Translocase</keyword>
<evidence type="ECO:0000256" key="3">
    <source>
        <dbReference type="ARBA" id="ARBA00022448"/>
    </source>
</evidence>
<keyword evidence="7 11" id="KW-0067">ATP-binding</keyword>
<dbReference type="AlphaFoldDB" id="A0A100VXB3"/>
<dbReference type="GO" id="GO:0016887">
    <property type="term" value="F:ATP hydrolysis activity"/>
    <property type="evidence" value="ECO:0007669"/>
    <property type="project" value="InterPro"/>
</dbReference>
<dbReference type="GO" id="GO:0015833">
    <property type="term" value="P:peptide transport"/>
    <property type="evidence" value="ECO:0007669"/>
    <property type="project" value="InterPro"/>
</dbReference>
<accession>A0A100VXB3</accession>
<keyword evidence="12" id="KW-1185">Reference proteome</keyword>